<proteinExistence type="predicted"/>
<dbReference type="PANTHER" id="PTHR34700:SF4">
    <property type="entry name" value="PHAGE-LIKE ELEMENT PBSX PROTEIN XKDP"/>
    <property type="match status" value="1"/>
</dbReference>
<dbReference type="Pfam" id="PF01476">
    <property type="entry name" value="LysM"/>
    <property type="match status" value="1"/>
</dbReference>
<feature type="domain" description="LysM" evidence="1">
    <location>
        <begin position="35"/>
        <end position="83"/>
    </location>
</feature>
<dbReference type="PROSITE" id="PS51782">
    <property type="entry name" value="LYSM"/>
    <property type="match status" value="1"/>
</dbReference>
<evidence type="ECO:0000259" key="1">
    <source>
        <dbReference type="PROSITE" id="PS51782"/>
    </source>
</evidence>
<dbReference type="RefSeq" id="WP_054963325.1">
    <property type="nucleotide sequence ID" value="NZ_LLEI02000023.1"/>
</dbReference>
<evidence type="ECO:0000313" key="3">
    <source>
        <dbReference type="Proteomes" id="UP000078406"/>
    </source>
</evidence>
<dbReference type="SUPFAM" id="SSF54106">
    <property type="entry name" value="LysM domain"/>
    <property type="match status" value="1"/>
</dbReference>
<dbReference type="PANTHER" id="PTHR34700">
    <property type="entry name" value="POTASSIUM BINDING PROTEIN KBP"/>
    <property type="match status" value="1"/>
</dbReference>
<dbReference type="EMBL" id="LLEI02000023">
    <property type="protein sequence ID" value="OAJ94610.1"/>
    <property type="molecule type" value="Genomic_DNA"/>
</dbReference>
<gene>
    <name evidence="2" type="ORF">APB76_09000</name>
</gene>
<dbReference type="AlphaFoldDB" id="A0A177Y197"/>
<organism evidence="2 3">
    <name type="scientific">Vibrio bivalvicida</name>
    <dbReference type="NCBI Taxonomy" id="1276888"/>
    <lineage>
        <taxon>Bacteria</taxon>
        <taxon>Pseudomonadati</taxon>
        <taxon>Pseudomonadota</taxon>
        <taxon>Gammaproteobacteria</taxon>
        <taxon>Vibrionales</taxon>
        <taxon>Vibrionaceae</taxon>
        <taxon>Vibrio</taxon>
        <taxon>Vibrio oreintalis group</taxon>
    </lineage>
</organism>
<evidence type="ECO:0000313" key="2">
    <source>
        <dbReference type="EMBL" id="OAJ94610.1"/>
    </source>
</evidence>
<comment type="caution">
    <text evidence="2">The sequence shown here is derived from an EMBL/GenBank/DDBJ whole genome shotgun (WGS) entry which is preliminary data.</text>
</comment>
<dbReference type="Gene3D" id="3.10.350.10">
    <property type="entry name" value="LysM domain"/>
    <property type="match status" value="1"/>
</dbReference>
<dbReference type="InterPro" id="IPR036779">
    <property type="entry name" value="LysM_dom_sf"/>
</dbReference>
<dbReference type="SMART" id="SM00257">
    <property type="entry name" value="LysM"/>
    <property type="match status" value="1"/>
</dbReference>
<reference evidence="2 3" key="1">
    <citation type="journal article" date="2016" name="Syst. Appl. Microbiol.">
        <title>Vibrio bivalvicida sp. nov., a novel larval pathogen for bivalve molluscs reared in a hatchery.</title>
        <authorList>
            <person name="Dubert J."/>
            <person name="Romalde J.L."/>
            <person name="Prado S."/>
            <person name="Barja J.L."/>
        </authorList>
    </citation>
    <scope>NUCLEOTIDE SEQUENCE [LARGE SCALE GENOMIC DNA]</scope>
    <source>
        <strain evidence="2 3">605</strain>
    </source>
</reference>
<dbReference type="CDD" id="cd00118">
    <property type="entry name" value="LysM"/>
    <property type="match status" value="1"/>
</dbReference>
<dbReference type="Proteomes" id="UP000078406">
    <property type="component" value="Unassembled WGS sequence"/>
</dbReference>
<name>A0A177Y197_9VIBR</name>
<accession>A0A177Y197</accession>
<protein>
    <submittedName>
        <fullName evidence="2">Peptidoglycan-binding protein</fullName>
    </submittedName>
</protein>
<sequence>MVRIWRGLRVAMLLTAGNLVSGQAEPLSIKPDAPDIYTVMKGDTLWDISALYLDSPWKWPLLWQMNSNIANPDLIYPGDQLALLWREGHPTLSLKSVVRLAPSIVKHDKPPILALNPQYVIPYLEHNLILENEAFVERTRVMGNSLGTQLIDGHDVIYISGDQVAQEWGIYRLMNQFKRGDKTAQVIKRIAHAQLVASNDLFATLKLVQQSQEILVDDIALPLSETSTLVYKASFSPIPAQLSLVKILGSVDDTHYVGKNQAVVLNRGQHDGVQQGNVFALLRPAADLPERKQARGEVVQLPDKLVGHLMVVRPYQYFSVAIVTEASEAVSKKTKLQPPRD</sequence>
<dbReference type="InterPro" id="IPR052196">
    <property type="entry name" value="Bact_Kbp"/>
</dbReference>
<dbReference type="InterPro" id="IPR018392">
    <property type="entry name" value="LysM"/>
</dbReference>